<keyword evidence="2" id="KW-0489">Methyltransferase</keyword>
<feature type="region of interest" description="Disordered" evidence="1">
    <location>
        <begin position="278"/>
        <end position="310"/>
    </location>
</feature>
<dbReference type="RefSeq" id="WP_037800984.1">
    <property type="nucleotide sequence ID" value="NZ_JBHSPX010000002.1"/>
</dbReference>
<dbReference type="GO" id="GO:0032259">
    <property type="term" value="P:methylation"/>
    <property type="evidence" value="ECO:0007669"/>
    <property type="project" value="UniProtKB-KW"/>
</dbReference>
<keyword evidence="3" id="KW-1185">Reference proteome</keyword>
<dbReference type="Pfam" id="PF13578">
    <property type="entry name" value="Methyltransf_24"/>
    <property type="match status" value="1"/>
</dbReference>
<feature type="compositionally biased region" description="Basic and acidic residues" evidence="1">
    <location>
        <begin position="278"/>
        <end position="288"/>
    </location>
</feature>
<keyword evidence="2" id="KW-0808">Transferase</keyword>
<evidence type="ECO:0000313" key="2">
    <source>
        <dbReference type="EMBL" id="MFC6061575.1"/>
    </source>
</evidence>
<gene>
    <name evidence="2" type="ORF">ACFP4F_03310</name>
</gene>
<accession>A0ABW1MD03</accession>
<evidence type="ECO:0000313" key="3">
    <source>
        <dbReference type="Proteomes" id="UP001596139"/>
    </source>
</evidence>
<dbReference type="Proteomes" id="UP001596139">
    <property type="component" value="Unassembled WGS sequence"/>
</dbReference>
<dbReference type="EMBL" id="JBHSPX010000002">
    <property type="protein sequence ID" value="MFC6061575.1"/>
    <property type="molecule type" value="Genomic_DNA"/>
</dbReference>
<dbReference type="GO" id="GO:0008168">
    <property type="term" value="F:methyltransferase activity"/>
    <property type="evidence" value="ECO:0007669"/>
    <property type="project" value="UniProtKB-KW"/>
</dbReference>
<feature type="compositionally biased region" description="Low complexity" evidence="1">
    <location>
        <begin position="289"/>
        <end position="298"/>
    </location>
</feature>
<organism evidence="2 3">
    <name type="scientific">Streptomyces ochraceiscleroticus</name>
    <dbReference type="NCBI Taxonomy" id="47761"/>
    <lineage>
        <taxon>Bacteria</taxon>
        <taxon>Bacillati</taxon>
        <taxon>Actinomycetota</taxon>
        <taxon>Actinomycetes</taxon>
        <taxon>Kitasatosporales</taxon>
        <taxon>Streptomycetaceae</taxon>
        <taxon>Streptomyces</taxon>
    </lineage>
</organism>
<name>A0ABW1MD03_9ACTN</name>
<protein>
    <submittedName>
        <fullName evidence="2">Class I SAM-dependent methyltransferase</fullName>
        <ecNumber evidence="2">2.1.1.-</ecNumber>
    </submittedName>
</protein>
<evidence type="ECO:0000256" key="1">
    <source>
        <dbReference type="SAM" id="MobiDB-lite"/>
    </source>
</evidence>
<sequence>MTPLNTETVAAPAGAAGTALPRPGTLADVKGWFFDQDQVLFDWLLTHQARSGVRGNLLEMGAYLGKSAAFLGRYRHSGEEFTVCDLFDSPAGDAANDEEMQRSYATLSRRAFEANYLSFHDELPTIIQGPTSLVPEKVAPGSCRFVHVDASHLYEHVRGDIAAARRVLSPEGVVVLDDYRSEHTPGVSAAVWEALFTEGLRPICLSRCKFYGTWGDPAPWQEALILEIVGRADCHADLQTIAGHRVLRLVGDRGPALPEPPRSRHYEVLRAEERAAEEIRQRREESDARAAAAAGEAEAAQRRAAARRPKARARRAALLLVPPAVTKVLRRLRRR</sequence>
<dbReference type="Gene3D" id="3.40.50.150">
    <property type="entry name" value="Vaccinia Virus protein VP39"/>
    <property type="match status" value="1"/>
</dbReference>
<proteinExistence type="predicted"/>
<dbReference type="SUPFAM" id="SSF53335">
    <property type="entry name" value="S-adenosyl-L-methionine-dependent methyltransferases"/>
    <property type="match status" value="1"/>
</dbReference>
<dbReference type="EC" id="2.1.1.-" evidence="2"/>
<dbReference type="InterPro" id="IPR029063">
    <property type="entry name" value="SAM-dependent_MTases_sf"/>
</dbReference>
<reference evidence="3" key="1">
    <citation type="journal article" date="2019" name="Int. J. Syst. Evol. Microbiol.">
        <title>The Global Catalogue of Microorganisms (GCM) 10K type strain sequencing project: providing services to taxonomists for standard genome sequencing and annotation.</title>
        <authorList>
            <consortium name="The Broad Institute Genomics Platform"/>
            <consortium name="The Broad Institute Genome Sequencing Center for Infectious Disease"/>
            <person name="Wu L."/>
            <person name="Ma J."/>
        </authorList>
    </citation>
    <scope>NUCLEOTIDE SEQUENCE [LARGE SCALE GENOMIC DNA]</scope>
    <source>
        <strain evidence="3">CGMCC 1.15180</strain>
    </source>
</reference>
<comment type="caution">
    <text evidence="2">The sequence shown here is derived from an EMBL/GenBank/DDBJ whole genome shotgun (WGS) entry which is preliminary data.</text>
</comment>